<dbReference type="AlphaFoldDB" id="A0A0S4IJU4"/>
<evidence type="ECO:0000313" key="2">
    <source>
        <dbReference type="Proteomes" id="UP000051952"/>
    </source>
</evidence>
<keyword evidence="2" id="KW-1185">Reference proteome</keyword>
<dbReference type="EMBL" id="CYKH01000019">
    <property type="protein sequence ID" value="CUE60348.1"/>
    <property type="molecule type" value="Genomic_DNA"/>
</dbReference>
<gene>
    <name evidence="1" type="ORF">BSAL_49515</name>
</gene>
<protein>
    <submittedName>
        <fullName evidence="1">GPI-anchored surface protein, putative</fullName>
    </submittedName>
</protein>
<proteinExistence type="predicted"/>
<accession>A0A0S4IJU4</accession>
<evidence type="ECO:0000313" key="1">
    <source>
        <dbReference type="EMBL" id="CUE60348.1"/>
    </source>
</evidence>
<reference evidence="2" key="1">
    <citation type="submission" date="2015-09" db="EMBL/GenBank/DDBJ databases">
        <authorList>
            <consortium name="Pathogen Informatics"/>
        </authorList>
    </citation>
    <scope>NUCLEOTIDE SEQUENCE [LARGE SCALE GENOMIC DNA]</scope>
    <source>
        <strain evidence="2">Lake Konstanz</strain>
    </source>
</reference>
<sequence length="56" mass="6006">MLNSDLRSVMVEVDHSMWTGAPPPTIALRTLGATSALIKKKMGYLIPGVSILTLPL</sequence>
<dbReference type="VEuPathDB" id="TriTrypDB:BSAL_49515"/>
<organism evidence="1 2">
    <name type="scientific">Bodo saltans</name>
    <name type="common">Flagellated protozoan</name>
    <dbReference type="NCBI Taxonomy" id="75058"/>
    <lineage>
        <taxon>Eukaryota</taxon>
        <taxon>Discoba</taxon>
        <taxon>Euglenozoa</taxon>
        <taxon>Kinetoplastea</taxon>
        <taxon>Metakinetoplastina</taxon>
        <taxon>Eubodonida</taxon>
        <taxon>Bodonidae</taxon>
        <taxon>Bodo</taxon>
    </lineage>
</organism>
<name>A0A0S4IJU4_BODSA</name>
<dbReference type="Proteomes" id="UP000051952">
    <property type="component" value="Unassembled WGS sequence"/>
</dbReference>